<dbReference type="PANTHER" id="PTHR13843:SF12">
    <property type="entry name" value="ATPASE F1_V1_A1 COMPLEX ALPHA_BETA SUBUNIT NUCLEOTIDE-BINDING DOMAIN-CONTAINING PROTEIN"/>
    <property type="match status" value="1"/>
</dbReference>
<feature type="compositionally biased region" description="Basic and acidic residues" evidence="1">
    <location>
        <begin position="13"/>
        <end position="24"/>
    </location>
</feature>
<dbReference type="InterPro" id="IPR026074">
    <property type="entry name" value="MAP1"/>
</dbReference>
<feature type="region of interest" description="Disordered" evidence="1">
    <location>
        <begin position="444"/>
        <end position="499"/>
    </location>
</feature>
<reference evidence="2" key="1">
    <citation type="submission" date="2015-12" db="EMBL/GenBank/DDBJ databases">
        <title>De novo transcriptome assembly of four potential Pierce s Disease insect vectors from Arizona vineyards.</title>
        <authorList>
            <person name="Tassone E.E."/>
        </authorList>
    </citation>
    <scope>NUCLEOTIDE SEQUENCE</scope>
</reference>
<dbReference type="GO" id="GO:0008017">
    <property type="term" value="F:microtubule binding"/>
    <property type="evidence" value="ECO:0007669"/>
    <property type="project" value="InterPro"/>
</dbReference>
<feature type="compositionally biased region" description="Low complexity" evidence="1">
    <location>
        <begin position="658"/>
        <end position="672"/>
    </location>
</feature>
<feature type="region of interest" description="Disordered" evidence="1">
    <location>
        <begin position="373"/>
        <end position="392"/>
    </location>
</feature>
<feature type="region of interest" description="Disordered" evidence="1">
    <location>
        <begin position="331"/>
        <end position="351"/>
    </location>
</feature>
<evidence type="ECO:0000313" key="2">
    <source>
        <dbReference type="EMBL" id="JAS15089.1"/>
    </source>
</evidence>
<dbReference type="GO" id="GO:0043025">
    <property type="term" value="C:neuronal cell body"/>
    <property type="evidence" value="ECO:0007669"/>
    <property type="project" value="TreeGrafter"/>
</dbReference>
<dbReference type="GO" id="GO:0031114">
    <property type="term" value="P:regulation of microtubule depolymerization"/>
    <property type="evidence" value="ECO:0007669"/>
    <property type="project" value="TreeGrafter"/>
</dbReference>
<dbReference type="EMBL" id="GEDC01022209">
    <property type="protein sequence ID" value="JAS15089.1"/>
    <property type="molecule type" value="Transcribed_RNA"/>
</dbReference>
<feature type="compositionally biased region" description="Basic and acidic residues" evidence="1">
    <location>
        <begin position="684"/>
        <end position="693"/>
    </location>
</feature>
<dbReference type="GO" id="GO:0030425">
    <property type="term" value="C:dendrite"/>
    <property type="evidence" value="ECO:0007669"/>
    <property type="project" value="TreeGrafter"/>
</dbReference>
<proteinExistence type="predicted"/>
<feature type="compositionally biased region" description="Basic and acidic residues" evidence="1">
    <location>
        <begin position="785"/>
        <end position="806"/>
    </location>
</feature>
<gene>
    <name evidence="2" type="ORF">g.42396</name>
</gene>
<sequence>IDYRSVSPVVSDDVEKGDFEPTEKESKMFKIKSEEKSLESSVCDVSKTTESVIDDKTCIKQDEELQELEKKLIFKETTKEDIHSSVDKNIKSELGQDTLFTPGKTDVKEIILDKTNESYKSEEIRFKSMLYKDFEKEDGSSHSTAELVKHSTQTKTELSGEILSDKVEVIQSNKEIISDGKAISTIKKIGCEVITDLSTKSDELFIEKSEVTSTSEHISDTEKISDQSTQDFMKTSKTTVYSHVIRDEDDKISTTKTSSITKIGSIGEPEFPAVHEKQTSLRDYGEKERSTIYTETKKVYDEGVDQTLRTENDDSYDNTFKTIKTAHSKDVDITHTESRPEKTEEQHVESKEYDSGKFITKILEYELKDSVPQTESKKEMTQTSYISGDSESTSTTRKTIFEEDGGKTVSTTVYKTTAELPITKSESKKDEMFPTCTISVLRREISEGRSGTPGSDLTSERDYDLGGPSTPHSDISSGQVSRAATNVWSRHGDSDDDVPCSPMSATSHIAHSPLQFDFDIHRTEGGYFDEPSNIKETKISSAMTSSLYGSLSQDPLEESLGGMESSMYSSMYVSKYPDDSDDNSKGKFEAMFKGEDVDYKTAVAEHKTARGEDISKYTNGKSKINVNGSGKSFLEYEGGTSSRVNGKEDGASSNVNGKSTKTFTSTSSSPKFIPGQPFETSNFMKEEEKKDPIEGWGKPLGLPPPPPQRIDSPISPNSLDLIWNPEEEWGEPLGLPSPAPPPIKKDSLDGEDLTPSSNKTTPKKVAKKNVENNKTSSNTPAGKEVSNKLKRSESPVKRVSNKDGRGSKPIVPMYMDLTYVPHHGNSHYTTVEFFKRIRARYYVFSGTEPSREVFNALLEAKQTWEDKDLEVTIIPTYDTDTLGYWVAENEEILAKYKIDLSPSASRCTINLQDHDTSCSAYRLEF</sequence>
<dbReference type="GO" id="GO:0016358">
    <property type="term" value="P:dendrite development"/>
    <property type="evidence" value="ECO:0007669"/>
    <property type="project" value="TreeGrafter"/>
</dbReference>
<feature type="non-terminal residue" evidence="2">
    <location>
        <position position="1"/>
    </location>
</feature>
<dbReference type="GO" id="GO:0000226">
    <property type="term" value="P:microtubule cytoskeleton organization"/>
    <property type="evidence" value="ECO:0007669"/>
    <property type="project" value="InterPro"/>
</dbReference>
<accession>A0A1B6CNM0</accession>
<organism evidence="2">
    <name type="scientific">Clastoptera arizonana</name>
    <name type="common">Arizona spittle bug</name>
    <dbReference type="NCBI Taxonomy" id="38151"/>
    <lineage>
        <taxon>Eukaryota</taxon>
        <taxon>Metazoa</taxon>
        <taxon>Ecdysozoa</taxon>
        <taxon>Arthropoda</taxon>
        <taxon>Hexapoda</taxon>
        <taxon>Insecta</taxon>
        <taxon>Pterygota</taxon>
        <taxon>Neoptera</taxon>
        <taxon>Paraneoptera</taxon>
        <taxon>Hemiptera</taxon>
        <taxon>Auchenorrhyncha</taxon>
        <taxon>Cercopoidea</taxon>
        <taxon>Clastopteridae</taxon>
        <taxon>Clastoptera</taxon>
    </lineage>
</organism>
<feature type="region of interest" description="Disordered" evidence="1">
    <location>
        <begin position="1"/>
        <end position="24"/>
    </location>
</feature>
<evidence type="ECO:0000256" key="1">
    <source>
        <dbReference type="SAM" id="MobiDB-lite"/>
    </source>
</evidence>
<dbReference type="PANTHER" id="PTHR13843">
    <property type="entry name" value="MICROTUBULE-ASSOCIATED PROTEIN"/>
    <property type="match status" value="1"/>
</dbReference>
<feature type="region of interest" description="Disordered" evidence="1">
    <location>
        <begin position="637"/>
        <end position="807"/>
    </location>
</feature>
<dbReference type="GO" id="GO:0005875">
    <property type="term" value="C:microtubule associated complex"/>
    <property type="evidence" value="ECO:0007669"/>
    <property type="project" value="TreeGrafter"/>
</dbReference>
<evidence type="ECO:0008006" key="3">
    <source>
        <dbReference type="Google" id="ProtNLM"/>
    </source>
</evidence>
<dbReference type="GO" id="GO:0005829">
    <property type="term" value="C:cytosol"/>
    <property type="evidence" value="ECO:0007669"/>
    <property type="project" value="TreeGrafter"/>
</dbReference>
<feature type="compositionally biased region" description="Polar residues" evidence="1">
    <location>
        <begin position="470"/>
        <end position="488"/>
    </location>
</feature>
<dbReference type="GO" id="GO:0007409">
    <property type="term" value="P:axonogenesis"/>
    <property type="evidence" value="ECO:0007669"/>
    <property type="project" value="TreeGrafter"/>
</dbReference>
<dbReference type="GO" id="GO:0005874">
    <property type="term" value="C:microtubule"/>
    <property type="evidence" value="ECO:0007669"/>
    <property type="project" value="InterPro"/>
</dbReference>
<dbReference type="GO" id="GO:0003779">
    <property type="term" value="F:actin binding"/>
    <property type="evidence" value="ECO:0007669"/>
    <property type="project" value="TreeGrafter"/>
</dbReference>
<name>A0A1B6CNM0_9HEMI</name>
<dbReference type="GO" id="GO:0045202">
    <property type="term" value="C:synapse"/>
    <property type="evidence" value="ECO:0007669"/>
    <property type="project" value="TreeGrafter"/>
</dbReference>
<feature type="compositionally biased region" description="Polar residues" evidence="1">
    <location>
        <begin position="381"/>
        <end position="392"/>
    </location>
</feature>
<dbReference type="AlphaFoldDB" id="A0A1B6CNM0"/>
<protein>
    <recommendedName>
        <fullName evidence="3">Microtubule-associated protein futsch</fullName>
    </recommendedName>
</protein>